<dbReference type="SUPFAM" id="SSF48498">
    <property type="entry name" value="Tetracyclin repressor-like, C-terminal domain"/>
    <property type="match status" value="1"/>
</dbReference>
<keyword evidence="2 4" id="KW-0238">DNA-binding</keyword>
<dbReference type="GO" id="GO:0003677">
    <property type="term" value="F:DNA binding"/>
    <property type="evidence" value="ECO:0007669"/>
    <property type="project" value="UniProtKB-UniRule"/>
</dbReference>
<feature type="domain" description="HTH tetR-type" evidence="5">
    <location>
        <begin position="9"/>
        <end position="69"/>
    </location>
</feature>
<evidence type="ECO:0000256" key="1">
    <source>
        <dbReference type="ARBA" id="ARBA00023015"/>
    </source>
</evidence>
<reference evidence="6" key="2">
    <citation type="submission" date="2020-09" db="EMBL/GenBank/DDBJ databases">
        <authorList>
            <person name="Sun Q."/>
            <person name="Zhou Y."/>
        </authorList>
    </citation>
    <scope>NUCLEOTIDE SEQUENCE</scope>
    <source>
        <strain evidence="6">CGMCC 1.15448</strain>
    </source>
</reference>
<dbReference type="InterPro" id="IPR036271">
    <property type="entry name" value="Tet_transcr_reg_TetR-rel_C_sf"/>
</dbReference>
<gene>
    <name evidence="6" type="ORF">GCM10011511_20320</name>
</gene>
<dbReference type="GO" id="GO:0003700">
    <property type="term" value="F:DNA-binding transcription factor activity"/>
    <property type="evidence" value="ECO:0007669"/>
    <property type="project" value="InterPro"/>
</dbReference>
<comment type="caution">
    <text evidence="6">The sequence shown here is derived from an EMBL/GenBank/DDBJ whole genome shotgun (WGS) entry which is preliminary data.</text>
</comment>
<protein>
    <recommendedName>
        <fullName evidence="5">HTH tetR-type domain-containing protein</fullName>
    </recommendedName>
</protein>
<evidence type="ECO:0000313" key="6">
    <source>
        <dbReference type="EMBL" id="GGA96952.1"/>
    </source>
</evidence>
<dbReference type="Pfam" id="PF00440">
    <property type="entry name" value="TetR_N"/>
    <property type="match status" value="1"/>
</dbReference>
<dbReference type="Proteomes" id="UP000607559">
    <property type="component" value="Unassembled WGS sequence"/>
</dbReference>
<organism evidence="6 7">
    <name type="scientific">Puia dinghuensis</name>
    <dbReference type="NCBI Taxonomy" id="1792502"/>
    <lineage>
        <taxon>Bacteria</taxon>
        <taxon>Pseudomonadati</taxon>
        <taxon>Bacteroidota</taxon>
        <taxon>Chitinophagia</taxon>
        <taxon>Chitinophagales</taxon>
        <taxon>Chitinophagaceae</taxon>
        <taxon>Puia</taxon>
    </lineage>
</organism>
<dbReference type="PANTHER" id="PTHR47506:SF6">
    <property type="entry name" value="HTH-TYPE TRANSCRIPTIONAL REPRESSOR NEMR"/>
    <property type="match status" value="1"/>
</dbReference>
<dbReference type="SUPFAM" id="SSF46689">
    <property type="entry name" value="Homeodomain-like"/>
    <property type="match status" value="1"/>
</dbReference>
<accession>A0A8J2XT80</accession>
<evidence type="ECO:0000256" key="3">
    <source>
        <dbReference type="ARBA" id="ARBA00023163"/>
    </source>
</evidence>
<dbReference type="PRINTS" id="PR00455">
    <property type="entry name" value="HTHTETR"/>
</dbReference>
<keyword evidence="1" id="KW-0805">Transcription regulation</keyword>
<dbReference type="AlphaFoldDB" id="A0A8J2XT80"/>
<dbReference type="RefSeq" id="WP_188931154.1">
    <property type="nucleotide sequence ID" value="NZ_BMJC01000002.1"/>
</dbReference>
<evidence type="ECO:0000259" key="5">
    <source>
        <dbReference type="PROSITE" id="PS50977"/>
    </source>
</evidence>
<dbReference type="GO" id="GO:0045892">
    <property type="term" value="P:negative regulation of DNA-templated transcription"/>
    <property type="evidence" value="ECO:0007669"/>
    <property type="project" value="InterPro"/>
</dbReference>
<evidence type="ECO:0000313" key="7">
    <source>
        <dbReference type="Proteomes" id="UP000607559"/>
    </source>
</evidence>
<dbReference type="PROSITE" id="PS50977">
    <property type="entry name" value="HTH_TETR_2"/>
    <property type="match status" value="1"/>
</dbReference>
<name>A0A8J2XT80_9BACT</name>
<reference evidence="6" key="1">
    <citation type="journal article" date="2014" name="Int. J. Syst. Evol. Microbiol.">
        <title>Complete genome sequence of Corynebacterium casei LMG S-19264T (=DSM 44701T), isolated from a smear-ripened cheese.</title>
        <authorList>
            <consortium name="US DOE Joint Genome Institute (JGI-PGF)"/>
            <person name="Walter F."/>
            <person name="Albersmeier A."/>
            <person name="Kalinowski J."/>
            <person name="Ruckert C."/>
        </authorList>
    </citation>
    <scope>NUCLEOTIDE SEQUENCE</scope>
    <source>
        <strain evidence="6">CGMCC 1.15448</strain>
    </source>
</reference>
<evidence type="ECO:0000256" key="2">
    <source>
        <dbReference type="ARBA" id="ARBA00023125"/>
    </source>
</evidence>
<feature type="DNA-binding region" description="H-T-H motif" evidence="4">
    <location>
        <begin position="32"/>
        <end position="51"/>
    </location>
</feature>
<evidence type="ECO:0000256" key="4">
    <source>
        <dbReference type="PROSITE-ProRule" id="PRU00335"/>
    </source>
</evidence>
<dbReference type="EMBL" id="BMJC01000002">
    <property type="protein sequence ID" value="GGA96952.1"/>
    <property type="molecule type" value="Genomic_DNA"/>
</dbReference>
<dbReference type="InterPro" id="IPR009057">
    <property type="entry name" value="Homeodomain-like_sf"/>
</dbReference>
<dbReference type="Pfam" id="PF08360">
    <property type="entry name" value="TetR_C_5"/>
    <property type="match status" value="1"/>
</dbReference>
<proteinExistence type="predicted"/>
<dbReference type="Gene3D" id="1.10.357.10">
    <property type="entry name" value="Tetracycline Repressor, domain 2"/>
    <property type="match status" value="1"/>
</dbReference>
<keyword evidence="3" id="KW-0804">Transcription</keyword>
<dbReference type="PANTHER" id="PTHR47506">
    <property type="entry name" value="TRANSCRIPTIONAL REGULATORY PROTEIN"/>
    <property type="match status" value="1"/>
</dbReference>
<dbReference type="Gene3D" id="1.10.10.60">
    <property type="entry name" value="Homeodomain-like"/>
    <property type="match status" value="1"/>
</dbReference>
<dbReference type="InterPro" id="IPR013571">
    <property type="entry name" value="Tscrpt_reg_QacR_C"/>
</dbReference>
<sequence length="201" mass="22813">MAETLQRDEIIVREIVDTARVLFKKSGFKKTTMGDIARSLGKAKSSLYYYYPSKEDIFEAVIYAEMDELLDEIQQSLREASTSKEKLKAYCRCRLEKLSQLCNLSDALKSEIAELHCVMVEMKSKFDTTHVELVKEILAEGVSNGEFKKINEDNIELIAYLMVSSFRGLAVPLMVGQNRSPQLDLQIDSIVDIMVEGIGKR</sequence>
<keyword evidence="7" id="KW-1185">Reference proteome</keyword>
<dbReference type="InterPro" id="IPR001647">
    <property type="entry name" value="HTH_TetR"/>
</dbReference>